<evidence type="ECO:0000256" key="1">
    <source>
        <dbReference type="SAM" id="MobiDB-lite"/>
    </source>
</evidence>
<dbReference type="Proteomes" id="UP000219338">
    <property type="component" value="Unassembled WGS sequence"/>
</dbReference>
<organism evidence="2 3">
    <name type="scientific">Armillaria ostoyae</name>
    <name type="common">Armillaria root rot fungus</name>
    <dbReference type="NCBI Taxonomy" id="47428"/>
    <lineage>
        <taxon>Eukaryota</taxon>
        <taxon>Fungi</taxon>
        <taxon>Dikarya</taxon>
        <taxon>Basidiomycota</taxon>
        <taxon>Agaricomycotina</taxon>
        <taxon>Agaricomycetes</taxon>
        <taxon>Agaricomycetidae</taxon>
        <taxon>Agaricales</taxon>
        <taxon>Marasmiineae</taxon>
        <taxon>Physalacriaceae</taxon>
        <taxon>Armillaria</taxon>
    </lineage>
</organism>
<protein>
    <submittedName>
        <fullName evidence="2">Uncharacterized protein</fullName>
    </submittedName>
</protein>
<dbReference type="EMBL" id="FUEG01000002">
    <property type="protein sequence ID" value="SJK99334.1"/>
    <property type="molecule type" value="Genomic_DNA"/>
</dbReference>
<keyword evidence="3" id="KW-1185">Reference proteome</keyword>
<accession>A0A284QS76</accession>
<reference evidence="3" key="1">
    <citation type="journal article" date="2017" name="Nat. Ecol. Evol.">
        <title>Genome expansion and lineage-specific genetic innovations in the forest pathogenic fungi Armillaria.</title>
        <authorList>
            <person name="Sipos G."/>
            <person name="Prasanna A.N."/>
            <person name="Walter M.C."/>
            <person name="O'Connor E."/>
            <person name="Balint B."/>
            <person name="Krizsan K."/>
            <person name="Kiss B."/>
            <person name="Hess J."/>
            <person name="Varga T."/>
            <person name="Slot J."/>
            <person name="Riley R."/>
            <person name="Boka B."/>
            <person name="Rigling D."/>
            <person name="Barry K."/>
            <person name="Lee J."/>
            <person name="Mihaltcheva S."/>
            <person name="LaButti K."/>
            <person name="Lipzen A."/>
            <person name="Waldron R."/>
            <person name="Moloney N.M."/>
            <person name="Sperisen C."/>
            <person name="Kredics L."/>
            <person name="Vagvoelgyi C."/>
            <person name="Patrignani A."/>
            <person name="Fitzpatrick D."/>
            <person name="Nagy I."/>
            <person name="Doyle S."/>
            <person name="Anderson J.B."/>
            <person name="Grigoriev I.V."/>
            <person name="Gueldener U."/>
            <person name="Muensterkoetter M."/>
            <person name="Nagy L.G."/>
        </authorList>
    </citation>
    <scope>NUCLEOTIDE SEQUENCE [LARGE SCALE GENOMIC DNA]</scope>
    <source>
        <strain evidence="3">C18/9</strain>
    </source>
</reference>
<dbReference type="AlphaFoldDB" id="A0A284QS76"/>
<feature type="compositionally biased region" description="Low complexity" evidence="1">
    <location>
        <begin position="55"/>
        <end position="66"/>
    </location>
</feature>
<gene>
    <name evidence="2" type="ORF">ARMOST_02627</name>
</gene>
<evidence type="ECO:0000313" key="2">
    <source>
        <dbReference type="EMBL" id="SJK99334.1"/>
    </source>
</evidence>
<proteinExistence type="predicted"/>
<feature type="region of interest" description="Disordered" evidence="1">
    <location>
        <begin position="1"/>
        <end position="66"/>
    </location>
</feature>
<sequence>MQFNVFKHFRIVRPSSSGQGYMPRGKGTNTSGGSTGNGNGPIKQPNGGSNGGGQTNTSAGSTRRAA</sequence>
<name>A0A284QS76_ARMOS</name>
<evidence type="ECO:0000313" key="3">
    <source>
        <dbReference type="Proteomes" id="UP000219338"/>
    </source>
</evidence>